<dbReference type="PANTHER" id="PTHR45267">
    <property type="match status" value="1"/>
</dbReference>
<dbReference type="PRINTS" id="PR00081">
    <property type="entry name" value="GDHRDH"/>
</dbReference>
<dbReference type="Gene3D" id="3.40.50.720">
    <property type="entry name" value="NAD(P)-binding Rossmann-like Domain"/>
    <property type="match status" value="1"/>
</dbReference>
<dbReference type="Pfam" id="PF00106">
    <property type="entry name" value="adh_short"/>
    <property type="match status" value="1"/>
</dbReference>
<evidence type="ECO:0000313" key="3">
    <source>
        <dbReference type="Proteomes" id="UP000825051"/>
    </source>
</evidence>
<dbReference type="InterPro" id="IPR020904">
    <property type="entry name" value="Sc_DH/Rdtase_CS"/>
</dbReference>
<organism evidence="2 3">
    <name type="scientific">Horticoccus luteus</name>
    <dbReference type="NCBI Taxonomy" id="2862869"/>
    <lineage>
        <taxon>Bacteria</taxon>
        <taxon>Pseudomonadati</taxon>
        <taxon>Verrucomicrobiota</taxon>
        <taxon>Opitutia</taxon>
        <taxon>Opitutales</taxon>
        <taxon>Opitutaceae</taxon>
        <taxon>Horticoccus</taxon>
    </lineage>
</organism>
<name>A0A8F9TYD7_9BACT</name>
<dbReference type="CDD" id="cd05233">
    <property type="entry name" value="SDR_c"/>
    <property type="match status" value="1"/>
</dbReference>
<reference evidence="2" key="1">
    <citation type="submission" date="2021-08" db="EMBL/GenBank/DDBJ databases">
        <title>Genome of a novel bacterium of the phylum Verrucomicrobia, Oleiharenicola sp. KSB-15.</title>
        <authorList>
            <person name="Chung J.-H."/>
            <person name="Ahn J.-H."/>
            <person name="Yoon Y."/>
            <person name="Kim D.-Y."/>
            <person name="An S.-H."/>
            <person name="Park I."/>
            <person name="Yeon J."/>
        </authorList>
    </citation>
    <scope>NUCLEOTIDE SEQUENCE</scope>
    <source>
        <strain evidence="2">KSB-15</strain>
    </source>
</reference>
<evidence type="ECO:0000256" key="1">
    <source>
        <dbReference type="RuleBase" id="RU000363"/>
    </source>
</evidence>
<dbReference type="InterPro" id="IPR002347">
    <property type="entry name" value="SDR_fam"/>
</dbReference>
<dbReference type="PANTHER" id="PTHR45267:SF2">
    <property type="entry name" value="NADPH-DEPENDENT PTERIN ALDEHYDE REDUCTASE"/>
    <property type="match status" value="1"/>
</dbReference>
<dbReference type="InterPro" id="IPR036291">
    <property type="entry name" value="NAD(P)-bd_dom_sf"/>
</dbReference>
<evidence type="ECO:0000313" key="2">
    <source>
        <dbReference type="EMBL" id="QYM80420.1"/>
    </source>
</evidence>
<dbReference type="KEGG" id="ole:K0B96_07380"/>
<dbReference type="EMBL" id="CP080507">
    <property type="protein sequence ID" value="QYM80420.1"/>
    <property type="molecule type" value="Genomic_DNA"/>
</dbReference>
<dbReference type="SUPFAM" id="SSF51735">
    <property type="entry name" value="NAD(P)-binding Rossmann-fold domains"/>
    <property type="match status" value="1"/>
</dbReference>
<dbReference type="AlphaFoldDB" id="A0A8F9TYD7"/>
<dbReference type="PROSITE" id="PS00061">
    <property type="entry name" value="ADH_SHORT"/>
    <property type="match status" value="1"/>
</dbReference>
<dbReference type="GO" id="GO:0005829">
    <property type="term" value="C:cytosol"/>
    <property type="evidence" value="ECO:0007669"/>
    <property type="project" value="TreeGrafter"/>
</dbReference>
<proteinExistence type="inferred from homology"/>
<sequence>MKIVLTGVTRGLGRALAEEFIRGGHTVIGCGRSGEEIFDLRMTHQAPHDFSVVDVALDNKVALWAAKVLERDSAPDLLINNAGVMNQPAPLWEVGDREFTKVIDVNVRGVANVIRHFVPAMVAAKRGVIVNLSSGWGRSTSAGVAPYCASKFAIEGLTQALAKDLPEGMAAVALNPGVIDTEMLRLCWGDDAGHHGKADPWAKVAAPFFLQLGAKDNGESLSVREFED</sequence>
<gene>
    <name evidence="2" type="ORF">K0B96_07380</name>
</gene>
<dbReference type="InterPro" id="IPR053241">
    <property type="entry name" value="NADPH_pterin_aldehyde_rdct"/>
</dbReference>
<accession>A0A8F9TYD7</accession>
<comment type="similarity">
    <text evidence="1">Belongs to the short-chain dehydrogenases/reductases (SDR) family.</text>
</comment>
<dbReference type="PRINTS" id="PR00080">
    <property type="entry name" value="SDRFAMILY"/>
</dbReference>
<protein>
    <submittedName>
        <fullName evidence="2">SDR family oxidoreductase</fullName>
    </submittedName>
</protein>
<dbReference type="Proteomes" id="UP000825051">
    <property type="component" value="Chromosome"/>
</dbReference>
<keyword evidence="3" id="KW-1185">Reference proteome</keyword>
<dbReference type="GO" id="GO:0016616">
    <property type="term" value="F:oxidoreductase activity, acting on the CH-OH group of donors, NAD or NADP as acceptor"/>
    <property type="evidence" value="ECO:0007669"/>
    <property type="project" value="TreeGrafter"/>
</dbReference>
<dbReference type="RefSeq" id="WP_220165589.1">
    <property type="nucleotide sequence ID" value="NZ_CP080507.1"/>
</dbReference>